<feature type="chain" id="PRO_5040385320" evidence="1">
    <location>
        <begin position="27"/>
        <end position="118"/>
    </location>
</feature>
<evidence type="ECO:0000313" key="2">
    <source>
        <dbReference type="EMBL" id="KAF9511433.1"/>
    </source>
</evidence>
<evidence type="ECO:0000256" key="1">
    <source>
        <dbReference type="SAM" id="SignalP"/>
    </source>
</evidence>
<dbReference type="AlphaFoldDB" id="A0A9P6DU97"/>
<accession>A0A9P6DU97</accession>
<keyword evidence="3" id="KW-1185">Reference proteome</keyword>
<name>A0A9P6DU97_9AGAM</name>
<feature type="signal peptide" evidence="1">
    <location>
        <begin position="1"/>
        <end position="26"/>
    </location>
</feature>
<dbReference type="Proteomes" id="UP000886523">
    <property type="component" value="Unassembled WGS sequence"/>
</dbReference>
<reference evidence="2" key="1">
    <citation type="journal article" date="2020" name="Nat. Commun.">
        <title>Large-scale genome sequencing of mycorrhizal fungi provides insights into the early evolution of symbiotic traits.</title>
        <authorList>
            <person name="Miyauchi S."/>
            <person name="Kiss E."/>
            <person name="Kuo A."/>
            <person name="Drula E."/>
            <person name="Kohler A."/>
            <person name="Sanchez-Garcia M."/>
            <person name="Morin E."/>
            <person name="Andreopoulos B."/>
            <person name="Barry K.W."/>
            <person name="Bonito G."/>
            <person name="Buee M."/>
            <person name="Carver A."/>
            <person name="Chen C."/>
            <person name="Cichocki N."/>
            <person name="Clum A."/>
            <person name="Culley D."/>
            <person name="Crous P.W."/>
            <person name="Fauchery L."/>
            <person name="Girlanda M."/>
            <person name="Hayes R.D."/>
            <person name="Keri Z."/>
            <person name="LaButti K."/>
            <person name="Lipzen A."/>
            <person name="Lombard V."/>
            <person name="Magnuson J."/>
            <person name="Maillard F."/>
            <person name="Murat C."/>
            <person name="Nolan M."/>
            <person name="Ohm R.A."/>
            <person name="Pangilinan J."/>
            <person name="Pereira M.F."/>
            <person name="Perotto S."/>
            <person name="Peter M."/>
            <person name="Pfister S."/>
            <person name="Riley R."/>
            <person name="Sitrit Y."/>
            <person name="Stielow J.B."/>
            <person name="Szollosi G."/>
            <person name="Zifcakova L."/>
            <person name="Stursova M."/>
            <person name="Spatafora J.W."/>
            <person name="Tedersoo L."/>
            <person name="Vaario L.M."/>
            <person name="Yamada A."/>
            <person name="Yan M."/>
            <person name="Wang P."/>
            <person name="Xu J."/>
            <person name="Bruns T."/>
            <person name="Baldrian P."/>
            <person name="Vilgalys R."/>
            <person name="Dunand C."/>
            <person name="Henrissat B."/>
            <person name="Grigoriev I.V."/>
            <person name="Hibbett D."/>
            <person name="Nagy L.G."/>
            <person name="Martin F.M."/>
        </authorList>
    </citation>
    <scope>NUCLEOTIDE SEQUENCE</scope>
    <source>
        <strain evidence="2">UP504</strain>
    </source>
</reference>
<protein>
    <submittedName>
        <fullName evidence="2">Uncharacterized protein</fullName>
    </submittedName>
</protein>
<sequence>MSTSGNSHPLSAWLIGYALISWPIMGFDGEGGEGVVFGNKHTASDNNPNNIRRNIKKYLQASFGLLALRGYNWIYEALIKLASLVLTIWCTASNIIKYGVHPPTSPIAGGVSQTLTSK</sequence>
<proteinExistence type="predicted"/>
<keyword evidence="1" id="KW-0732">Signal</keyword>
<dbReference type="EMBL" id="MU129000">
    <property type="protein sequence ID" value="KAF9511433.1"/>
    <property type="molecule type" value="Genomic_DNA"/>
</dbReference>
<evidence type="ECO:0000313" key="3">
    <source>
        <dbReference type="Proteomes" id="UP000886523"/>
    </source>
</evidence>
<organism evidence="2 3">
    <name type="scientific">Hydnum rufescens UP504</name>
    <dbReference type="NCBI Taxonomy" id="1448309"/>
    <lineage>
        <taxon>Eukaryota</taxon>
        <taxon>Fungi</taxon>
        <taxon>Dikarya</taxon>
        <taxon>Basidiomycota</taxon>
        <taxon>Agaricomycotina</taxon>
        <taxon>Agaricomycetes</taxon>
        <taxon>Cantharellales</taxon>
        <taxon>Hydnaceae</taxon>
        <taxon>Hydnum</taxon>
    </lineage>
</organism>
<gene>
    <name evidence="2" type="ORF">BS47DRAFT_1363810</name>
</gene>
<comment type="caution">
    <text evidence="2">The sequence shown here is derived from an EMBL/GenBank/DDBJ whole genome shotgun (WGS) entry which is preliminary data.</text>
</comment>